<proteinExistence type="predicted"/>
<dbReference type="Proteomes" id="UP001060215">
    <property type="component" value="Chromosome 1"/>
</dbReference>
<protein>
    <submittedName>
        <fullName evidence="1">Protein root UVB sensitive 4</fullName>
    </submittedName>
</protein>
<sequence length="137" mass="15296">MGETGKRYRSHRDNDGDRKNQKRRGNDRDDKGGCSKGRTILQGFRSIHKKLSRQVTISVDALLEILQRSAEEKVRVFSSALQVLATQAMFRAIGIGYSHSLPSAAALNWVLKDGLGRLSRCIYTTSLASSFSCYLMI</sequence>
<gene>
    <name evidence="1" type="ORF">LOK49_LG01G02465</name>
</gene>
<accession>A0ACC0J592</accession>
<evidence type="ECO:0000313" key="1">
    <source>
        <dbReference type="EMBL" id="KAI8032442.1"/>
    </source>
</evidence>
<dbReference type="EMBL" id="CM045758">
    <property type="protein sequence ID" value="KAI8032442.1"/>
    <property type="molecule type" value="Genomic_DNA"/>
</dbReference>
<keyword evidence="2" id="KW-1185">Reference proteome</keyword>
<name>A0ACC0J592_9ERIC</name>
<comment type="caution">
    <text evidence="1">The sequence shown here is derived from an EMBL/GenBank/DDBJ whole genome shotgun (WGS) entry which is preliminary data.</text>
</comment>
<reference evidence="1 2" key="1">
    <citation type="journal article" date="2022" name="Plant J.">
        <title>Chromosome-level genome of Camellia lanceoleosa provides a valuable resource for understanding genome evolution and self-incompatibility.</title>
        <authorList>
            <person name="Gong W."/>
            <person name="Xiao S."/>
            <person name="Wang L."/>
            <person name="Liao Z."/>
            <person name="Chang Y."/>
            <person name="Mo W."/>
            <person name="Hu G."/>
            <person name="Li W."/>
            <person name="Zhao G."/>
            <person name="Zhu H."/>
            <person name="Hu X."/>
            <person name="Ji K."/>
            <person name="Xiang X."/>
            <person name="Song Q."/>
            <person name="Yuan D."/>
            <person name="Jin S."/>
            <person name="Zhang L."/>
        </authorList>
    </citation>
    <scope>NUCLEOTIDE SEQUENCE [LARGE SCALE GENOMIC DNA]</scope>
    <source>
        <strain evidence="1">SQ_2022a</strain>
    </source>
</reference>
<organism evidence="1 2">
    <name type="scientific">Camellia lanceoleosa</name>
    <dbReference type="NCBI Taxonomy" id="1840588"/>
    <lineage>
        <taxon>Eukaryota</taxon>
        <taxon>Viridiplantae</taxon>
        <taxon>Streptophyta</taxon>
        <taxon>Embryophyta</taxon>
        <taxon>Tracheophyta</taxon>
        <taxon>Spermatophyta</taxon>
        <taxon>Magnoliopsida</taxon>
        <taxon>eudicotyledons</taxon>
        <taxon>Gunneridae</taxon>
        <taxon>Pentapetalae</taxon>
        <taxon>asterids</taxon>
        <taxon>Ericales</taxon>
        <taxon>Theaceae</taxon>
        <taxon>Camellia</taxon>
    </lineage>
</organism>
<evidence type="ECO:0000313" key="2">
    <source>
        <dbReference type="Proteomes" id="UP001060215"/>
    </source>
</evidence>